<evidence type="ECO:0000256" key="8">
    <source>
        <dbReference type="ARBA" id="ARBA00023211"/>
    </source>
</evidence>
<evidence type="ECO:0000313" key="13">
    <source>
        <dbReference type="EMBL" id="SDY25399.1"/>
    </source>
</evidence>
<feature type="domain" description="Non-canonical purine NTP phosphatase/PRRC1" evidence="12">
    <location>
        <begin position="6"/>
        <end position="163"/>
    </location>
</feature>
<dbReference type="AlphaFoldDB" id="A0A1H3IDR0"/>
<keyword evidence="8" id="KW-0464">Manganese</keyword>
<dbReference type="PANTHER" id="PTHR34699:SF2">
    <property type="entry name" value="NON-CANONICAL PURINE NTP PHOSPHATASE_PRRC1 DOMAIN-CONTAINING PROTEIN"/>
    <property type="match status" value="1"/>
</dbReference>
<dbReference type="InterPro" id="IPR026533">
    <property type="entry name" value="NTPase/PRRC1"/>
</dbReference>
<evidence type="ECO:0000256" key="4">
    <source>
        <dbReference type="ARBA" id="ARBA00022741"/>
    </source>
</evidence>
<name>A0A1H3IDR0_9EURY</name>
<proteinExistence type="predicted"/>
<evidence type="ECO:0000256" key="5">
    <source>
        <dbReference type="ARBA" id="ARBA00022801"/>
    </source>
</evidence>
<keyword evidence="7" id="KW-0546">Nucleotide metabolism</keyword>
<dbReference type="OrthoDB" id="52857at2157"/>
<evidence type="ECO:0000256" key="10">
    <source>
        <dbReference type="ARBA" id="ARBA00048174"/>
    </source>
</evidence>
<evidence type="ECO:0000256" key="2">
    <source>
        <dbReference type="ARBA" id="ARBA00001946"/>
    </source>
</evidence>
<comment type="cofactor">
    <cofactor evidence="1">
        <name>Mn(2+)</name>
        <dbReference type="ChEBI" id="CHEBI:29035"/>
    </cofactor>
</comment>
<protein>
    <recommendedName>
        <fullName evidence="9">inosine/xanthosine triphosphatase</fullName>
        <ecNumber evidence="9">3.6.1.73</ecNumber>
    </recommendedName>
</protein>
<evidence type="ECO:0000256" key="3">
    <source>
        <dbReference type="ARBA" id="ARBA00022723"/>
    </source>
</evidence>
<dbReference type="EC" id="3.6.1.73" evidence="9"/>
<keyword evidence="4" id="KW-0547">Nucleotide-binding</keyword>
<reference evidence="14" key="1">
    <citation type="submission" date="2016-10" db="EMBL/GenBank/DDBJ databases">
        <authorList>
            <person name="Varghese N."/>
            <person name="Submissions S."/>
        </authorList>
    </citation>
    <scope>NUCLEOTIDE SEQUENCE [LARGE SCALE GENOMIC DNA]</scope>
    <source>
        <strain evidence="14">DC30,IBRC 10041,KCTC 4046</strain>
    </source>
</reference>
<organism evidence="13 14">
    <name type="scientific">Halopenitus persicus</name>
    <dbReference type="NCBI Taxonomy" id="1048396"/>
    <lineage>
        <taxon>Archaea</taxon>
        <taxon>Methanobacteriati</taxon>
        <taxon>Methanobacteriota</taxon>
        <taxon>Stenosarchaea group</taxon>
        <taxon>Halobacteria</taxon>
        <taxon>Halobacteriales</taxon>
        <taxon>Haloferacaceae</taxon>
        <taxon>Halopenitus</taxon>
    </lineage>
</organism>
<dbReference type="GO" id="GO:0009117">
    <property type="term" value="P:nucleotide metabolic process"/>
    <property type="evidence" value="ECO:0007669"/>
    <property type="project" value="UniProtKB-KW"/>
</dbReference>
<evidence type="ECO:0000313" key="14">
    <source>
        <dbReference type="Proteomes" id="UP000199079"/>
    </source>
</evidence>
<dbReference type="Proteomes" id="UP000199079">
    <property type="component" value="Unassembled WGS sequence"/>
</dbReference>
<dbReference type="InterPro" id="IPR050299">
    <property type="entry name" value="YjjX_NTPase"/>
</dbReference>
<evidence type="ECO:0000256" key="9">
    <source>
        <dbReference type="ARBA" id="ARBA00038901"/>
    </source>
</evidence>
<evidence type="ECO:0000256" key="6">
    <source>
        <dbReference type="ARBA" id="ARBA00022842"/>
    </source>
</evidence>
<accession>A0A1H3IDR0</accession>
<evidence type="ECO:0000256" key="11">
    <source>
        <dbReference type="ARBA" id="ARBA00048781"/>
    </source>
</evidence>
<comment type="catalytic activity">
    <reaction evidence="11">
        <text>XTP + H2O = XDP + phosphate + H(+)</text>
        <dbReference type="Rhea" id="RHEA:28406"/>
        <dbReference type="ChEBI" id="CHEBI:15377"/>
        <dbReference type="ChEBI" id="CHEBI:15378"/>
        <dbReference type="ChEBI" id="CHEBI:43474"/>
        <dbReference type="ChEBI" id="CHEBI:59884"/>
        <dbReference type="ChEBI" id="CHEBI:61314"/>
        <dbReference type="EC" id="3.6.1.73"/>
    </reaction>
</comment>
<keyword evidence="3" id="KW-0479">Metal-binding</keyword>
<dbReference type="InterPro" id="IPR029001">
    <property type="entry name" value="ITPase-like_fam"/>
</dbReference>
<keyword evidence="6" id="KW-0460">Magnesium</keyword>
<dbReference type="RefSeq" id="WP_092731946.1">
    <property type="nucleotide sequence ID" value="NZ_FNPC01000004.1"/>
</dbReference>
<keyword evidence="14" id="KW-1185">Reference proteome</keyword>
<comment type="cofactor">
    <cofactor evidence="2">
        <name>Mg(2+)</name>
        <dbReference type="ChEBI" id="CHEBI:18420"/>
    </cofactor>
</comment>
<dbReference type="Pfam" id="PF01931">
    <property type="entry name" value="NTPase_I-T"/>
    <property type="match status" value="1"/>
</dbReference>
<evidence type="ECO:0000256" key="7">
    <source>
        <dbReference type="ARBA" id="ARBA00023080"/>
    </source>
</evidence>
<evidence type="ECO:0000259" key="12">
    <source>
        <dbReference type="Pfam" id="PF01931"/>
    </source>
</evidence>
<comment type="catalytic activity">
    <reaction evidence="10">
        <text>ITP + H2O = IDP + phosphate + H(+)</text>
        <dbReference type="Rhea" id="RHEA:28330"/>
        <dbReference type="ChEBI" id="CHEBI:15377"/>
        <dbReference type="ChEBI" id="CHEBI:15378"/>
        <dbReference type="ChEBI" id="CHEBI:43474"/>
        <dbReference type="ChEBI" id="CHEBI:58280"/>
        <dbReference type="ChEBI" id="CHEBI:61402"/>
        <dbReference type="EC" id="3.6.1.73"/>
    </reaction>
</comment>
<gene>
    <name evidence="13" type="ORF">SAMN05216564_10471</name>
</gene>
<dbReference type="GO" id="GO:0046872">
    <property type="term" value="F:metal ion binding"/>
    <property type="evidence" value="ECO:0007669"/>
    <property type="project" value="UniProtKB-KW"/>
</dbReference>
<keyword evidence="5" id="KW-0378">Hydrolase</keyword>
<dbReference type="PANTHER" id="PTHR34699">
    <property type="match status" value="1"/>
</dbReference>
<dbReference type="GO" id="GO:0103023">
    <property type="term" value="F:ITPase activity"/>
    <property type="evidence" value="ECO:0007669"/>
    <property type="project" value="UniProtKB-EC"/>
</dbReference>
<sequence>MRVGVGSGNPVKRRAVASVLAGETDVEAVPVDSGVSEQPRGRAETVRGADARAAAVLEAGYDLGVGLEGGVATVDGTDGLFLIMWATIDDGTTVGRGAGPSVRLPDGVADRVRDGEELGPVMDDVTGETGLARSDGAIAAFTNGRIDRTDALATAVAGACGPFETDLYDSSR</sequence>
<evidence type="ECO:0000256" key="1">
    <source>
        <dbReference type="ARBA" id="ARBA00001936"/>
    </source>
</evidence>
<dbReference type="Gene3D" id="3.90.950.10">
    <property type="match status" value="1"/>
</dbReference>
<dbReference type="SUPFAM" id="SSF52972">
    <property type="entry name" value="ITPase-like"/>
    <property type="match status" value="1"/>
</dbReference>
<dbReference type="GO" id="GO:0000166">
    <property type="term" value="F:nucleotide binding"/>
    <property type="evidence" value="ECO:0007669"/>
    <property type="project" value="UniProtKB-KW"/>
</dbReference>
<dbReference type="EMBL" id="FNPC01000004">
    <property type="protein sequence ID" value="SDY25399.1"/>
    <property type="molecule type" value="Genomic_DNA"/>
</dbReference>